<accession>A0A2W4RNY5</accession>
<proteinExistence type="predicted"/>
<name>A0A2W4RNY5_9GAMM</name>
<gene>
    <name evidence="2" type="ORF">DM484_05005</name>
</gene>
<keyword evidence="1" id="KW-1133">Transmembrane helix</keyword>
<comment type="caution">
    <text evidence="2">The sequence shown here is derived from an EMBL/GenBank/DDBJ whole genome shotgun (WGS) entry which is preliminary data.</text>
</comment>
<evidence type="ECO:0000313" key="3">
    <source>
        <dbReference type="Proteomes" id="UP000249396"/>
    </source>
</evidence>
<dbReference type="EMBL" id="QJPH01000191">
    <property type="protein sequence ID" value="PZN83209.1"/>
    <property type="molecule type" value="Genomic_DNA"/>
</dbReference>
<reference evidence="2 3" key="1">
    <citation type="journal article" date="2018" name="Aquat. Microb. Ecol.">
        <title>Gammaproteobacterial methanotrophs dominate.</title>
        <authorList>
            <person name="Rissanen A.J."/>
            <person name="Saarenheimo J."/>
            <person name="Tiirola M."/>
            <person name="Peura S."/>
            <person name="Aalto S.L."/>
            <person name="Karvinen A."/>
            <person name="Nykanen H."/>
        </authorList>
    </citation>
    <scope>NUCLEOTIDE SEQUENCE [LARGE SCALE GENOMIC DNA]</scope>
    <source>
        <strain evidence="2">AMbin10</strain>
    </source>
</reference>
<evidence type="ECO:0000256" key="1">
    <source>
        <dbReference type="SAM" id="Phobius"/>
    </source>
</evidence>
<evidence type="ECO:0000313" key="2">
    <source>
        <dbReference type="EMBL" id="PZN83209.1"/>
    </source>
</evidence>
<feature type="transmembrane region" description="Helical" evidence="1">
    <location>
        <begin position="79"/>
        <end position="99"/>
    </location>
</feature>
<protein>
    <submittedName>
        <fullName evidence="2">DUF1640 domain-containing protein</fullName>
    </submittedName>
</protein>
<sequence length="105" mass="11750">MATLVFDSLSFVKRLTEKGCFTQEQAEVATEALQQAFEQYSDSHLNQLASSRDIQELKLAIRELELKTETKLAETKAELIRWVVAVGLLQTSLIVAMLFKLMGSG</sequence>
<keyword evidence="1" id="KW-0472">Membrane</keyword>
<dbReference type="Gene3D" id="1.20.5.340">
    <property type="match status" value="1"/>
</dbReference>
<keyword evidence="1" id="KW-0812">Transmembrane</keyword>
<organism evidence="2 3">
    <name type="scientific">Candidatus Methylumidiphilus alinenensis</name>
    <dbReference type="NCBI Taxonomy" id="2202197"/>
    <lineage>
        <taxon>Bacteria</taxon>
        <taxon>Pseudomonadati</taxon>
        <taxon>Pseudomonadota</taxon>
        <taxon>Gammaproteobacteria</taxon>
        <taxon>Methylococcales</taxon>
        <taxon>Candidatus Methylumidiphilus</taxon>
    </lineage>
</organism>
<dbReference type="AlphaFoldDB" id="A0A2W4RNY5"/>
<dbReference type="Proteomes" id="UP000249396">
    <property type="component" value="Unassembled WGS sequence"/>
</dbReference>